<keyword evidence="6 7" id="KW-0961">Cell wall biogenesis/degradation</keyword>
<dbReference type="AlphaFoldDB" id="A0A1I2S860"/>
<evidence type="ECO:0000256" key="4">
    <source>
        <dbReference type="ARBA" id="ARBA00022960"/>
    </source>
</evidence>
<keyword evidence="8" id="KW-0732">Signal</keyword>
<dbReference type="GO" id="GO:0004180">
    <property type="term" value="F:carboxypeptidase activity"/>
    <property type="evidence" value="ECO:0007669"/>
    <property type="project" value="UniProtKB-ARBA"/>
</dbReference>
<dbReference type="RefSeq" id="WP_090728228.1">
    <property type="nucleotide sequence ID" value="NZ_FOOU01000007.1"/>
</dbReference>
<evidence type="ECO:0000256" key="6">
    <source>
        <dbReference type="ARBA" id="ARBA00023316"/>
    </source>
</evidence>
<reference evidence="11" key="1">
    <citation type="submission" date="2016-10" db="EMBL/GenBank/DDBJ databases">
        <authorList>
            <person name="Varghese N."/>
            <person name="Submissions S."/>
        </authorList>
    </citation>
    <scope>NUCLEOTIDE SEQUENCE [LARGE SCALE GENOMIC DNA]</scope>
    <source>
        <strain evidence="11">CGMCC 1.10971</strain>
    </source>
</reference>
<dbReference type="SUPFAM" id="SSF141523">
    <property type="entry name" value="L,D-transpeptidase catalytic domain-like"/>
    <property type="match status" value="1"/>
</dbReference>
<comment type="similarity">
    <text evidence="2">Belongs to the YkuD family.</text>
</comment>
<accession>A0A1I2S860</accession>
<keyword evidence="4 7" id="KW-0133">Cell shape</keyword>
<dbReference type="Pfam" id="PF03734">
    <property type="entry name" value="YkuD"/>
    <property type="match status" value="1"/>
</dbReference>
<feature type="signal peptide" evidence="8">
    <location>
        <begin position="1"/>
        <end position="21"/>
    </location>
</feature>
<evidence type="ECO:0000256" key="3">
    <source>
        <dbReference type="ARBA" id="ARBA00022679"/>
    </source>
</evidence>
<sequence length="398" mass="45743">MRKLKTVLFSVLLSSSFSLHAASDYGISEGNEELLLKGLESLAAQQFDTALTQFKELTQKRPDFRLAQLVYGDLLVAQTNPLGQIGSETKQRRKEIDGLIDEARARILISKDKPVPGYVPQSLIKMSDDQKYVIVVDAKFSRLFVFENRNGVPVLIKDFYASYGRGGIEKRKQGDLKTPLGVYFVTDRFLDERLPERYGSGALPINYPNVWDSRNGHTGNGIWLHGSPVDTYSRPPKASEGCISLTNPDFIDLDKLVNIKNTPVLIGSNMKWIDQQSWVEQQKEIEQYVEKWRVDWESQEHSRYITNYSKQYRDASRDFNSFSEYKQRVNASKRFIKVGLKDVSLFTYPNDPNLMVATFNQDYQSDSYQGESIKRQYWVKEEGHWRIAYEGDPSRGIP</sequence>
<proteinExistence type="inferred from homology"/>
<feature type="active site" description="Nucleophile" evidence="7">
    <location>
        <position position="242"/>
    </location>
</feature>
<dbReference type="GO" id="GO:0009252">
    <property type="term" value="P:peptidoglycan biosynthetic process"/>
    <property type="evidence" value="ECO:0007669"/>
    <property type="project" value="UniProtKB-UniPathway"/>
</dbReference>
<dbReference type="OrthoDB" id="9809748at2"/>
<dbReference type="InterPro" id="IPR005490">
    <property type="entry name" value="LD_TPept_cat_dom"/>
</dbReference>
<feature type="chain" id="PRO_5011543703" evidence="8">
    <location>
        <begin position="22"/>
        <end position="398"/>
    </location>
</feature>
<evidence type="ECO:0000256" key="7">
    <source>
        <dbReference type="PROSITE-ProRule" id="PRU01373"/>
    </source>
</evidence>
<dbReference type="Gene3D" id="2.40.440.10">
    <property type="entry name" value="L,D-transpeptidase catalytic domain-like"/>
    <property type="match status" value="1"/>
</dbReference>
<evidence type="ECO:0000259" key="9">
    <source>
        <dbReference type="PROSITE" id="PS52029"/>
    </source>
</evidence>
<dbReference type="InterPro" id="IPR032710">
    <property type="entry name" value="NTF2-like_dom_sf"/>
</dbReference>
<dbReference type="GO" id="GO:0071555">
    <property type="term" value="P:cell wall organization"/>
    <property type="evidence" value="ECO:0007669"/>
    <property type="project" value="UniProtKB-UniRule"/>
</dbReference>
<dbReference type="UniPathway" id="UPA00219"/>
<gene>
    <name evidence="10" type="ORF">SAMN05216175_10747</name>
</gene>
<dbReference type="STRING" id="1045558.SAMN05216175_10747"/>
<name>A0A1I2S860_9GAMM</name>
<dbReference type="CDD" id="cd16913">
    <property type="entry name" value="YkuD_like"/>
    <property type="match status" value="1"/>
</dbReference>
<feature type="domain" description="L,D-TPase catalytic" evidence="9">
    <location>
        <begin position="132"/>
        <end position="267"/>
    </location>
</feature>
<evidence type="ECO:0000256" key="1">
    <source>
        <dbReference type="ARBA" id="ARBA00004752"/>
    </source>
</evidence>
<dbReference type="GO" id="GO:0008360">
    <property type="term" value="P:regulation of cell shape"/>
    <property type="evidence" value="ECO:0007669"/>
    <property type="project" value="UniProtKB-UniRule"/>
</dbReference>
<evidence type="ECO:0000256" key="8">
    <source>
        <dbReference type="SAM" id="SignalP"/>
    </source>
</evidence>
<comment type="pathway">
    <text evidence="1 7">Cell wall biogenesis; peptidoglycan biosynthesis.</text>
</comment>
<protein>
    <submittedName>
        <fullName evidence="10">Murein L,D-transpeptidase YafK</fullName>
    </submittedName>
</protein>
<dbReference type="InterPro" id="IPR056203">
    <property type="entry name" value="Cds6_C"/>
</dbReference>
<dbReference type="EMBL" id="FOOU01000007">
    <property type="protein sequence ID" value="SFG46171.1"/>
    <property type="molecule type" value="Genomic_DNA"/>
</dbReference>
<dbReference type="Pfam" id="PF24125">
    <property type="entry name" value="Cds6_C"/>
    <property type="match status" value="1"/>
</dbReference>
<dbReference type="PANTHER" id="PTHR36699:SF1">
    <property type="entry name" value="L,D-TRANSPEPTIDASE YAFK-RELATED"/>
    <property type="match status" value="1"/>
</dbReference>
<dbReference type="InterPro" id="IPR038063">
    <property type="entry name" value="Transpep_catalytic_dom"/>
</dbReference>
<keyword evidence="11" id="KW-1185">Reference proteome</keyword>
<keyword evidence="3" id="KW-0808">Transferase</keyword>
<dbReference type="GO" id="GO:0016740">
    <property type="term" value="F:transferase activity"/>
    <property type="evidence" value="ECO:0007669"/>
    <property type="project" value="UniProtKB-KW"/>
</dbReference>
<evidence type="ECO:0000313" key="10">
    <source>
        <dbReference type="EMBL" id="SFG46171.1"/>
    </source>
</evidence>
<dbReference type="PANTHER" id="PTHR36699">
    <property type="entry name" value="LD-TRANSPEPTIDASE"/>
    <property type="match status" value="1"/>
</dbReference>
<feature type="active site" description="Proton donor/acceptor" evidence="7">
    <location>
        <position position="225"/>
    </location>
</feature>
<dbReference type="PROSITE" id="PS52029">
    <property type="entry name" value="LD_TPASE"/>
    <property type="match status" value="1"/>
</dbReference>
<evidence type="ECO:0000313" key="11">
    <source>
        <dbReference type="Proteomes" id="UP000198623"/>
    </source>
</evidence>
<dbReference type="Proteomes" id="UP000198623">
    <property type="component" value="Unassembled WGS sequence"/>
</dbReference>
<evidence type="ECO:0000256" key="5">
    <source>
        <dbReference type="ARBA" id="ARBA00022984"/>
    </source>
</evidence>
<organism evidence="10 11">
    <name type="scientific">Neptunomonas qingdaonensis</name>
    <dbReference type="NCBI Taxonomy" id="1045558"/>
    <lineage>
        <taxon>Bacteria</taxon>
        <taxon>Pseudomonadati</taxon>
        <taxon>Pseudomonadota</taxon>
        <taxon>Gammaproteobacteria</taxon>
        <taxon>Oceanospirillales</taxon>
        <taxon>Oceanospirillaceae</taxon>
        <taxon>Neptunomonas</taxon>
    </lineage>
</organism>
<dbReference type="SUPFAM" id="SSF54427">
    <property type="entry name" value="NTF2-like"/>
    <property type="match status" value="1"/>
</dbReference>
<evidence type="ECO:0000256" key="2">
    <source>
        <dbReference type="ARBA" id="ARBA00005992"/>
    </source>
</evidence>
<keyword evidence="5 7" id="KW-0573">Peptidoglycan synthesis</keyword>